<evidence type="ECO:0000313" key="1">
    <source>
        <dbReference type="EMBL" id="AOP34848.1"/>
    </source>
</evidence>
<dbReference type="KEGG" id="laj:A0128_13930"/>
<name>A0A1D7UZ80_9LEPT</name>
<proteinExistence type="predicted"/>
<accession>A0A1D7UZ80</accession>
<evidence type="ECO:0000313" key="2">
    <source>
        <dbReference type="Proteomes" id="UP000094197"/>
    </source>
</evidence>
<dbReference type="Proteomes" id="UP000094197">
    <property type="component" value="Chromosome 1"/>
</dbReference>
<reference evidence="1 2" key="1">
    <citation type="submission" date="2016-04" db="EMBL/GenBank/DDBJ databases">
        <title>Complete genome seqeunce of Leptospira alstonii serovar Room22.</title>
        <authorList>
            <person name="Nally J.E."/>
            <person name="Bayles D.O."/>
            <person name="Hurley D."/>
            <person name="Fanning S."/>
            <person name="McMahon B.J."/>
            <person name="Arent Z."/>
        </authorList>
    </citation>
    <scope>NUCLEOTIDE SEQUENCE [LARGE SCALE GENOMIC DNA]</scope>
    <source>
        <strain evidence="1 2">GWTS #1</strain>
    </source>
</reference>
<dbReference type="AlphaFoldDB" id="A0A1D7UZ80"/>
<keyword evidence="2" id="KW-1185">Reference proteome</keyword>
<dbReference type="EMBL" id="CP015217">
    <property type="protein sequence ID" value="AOP34848.1"/>
    <property type="molecule type" value="Genomic_DNA"/>
</dbReference>
<protein>
    <submittedName>
        <fullName evidence="1">Uncharacterized protein</fullName>
    </submittedName>
</protein>
<sequence length="69" mass="8168">MYSLRTYKNQNFQLIFSSVSFDGKSLCKKNRAFGRKSTGLGRIRRYGRVVNFIWMKLKGDRLVIYVQLL</sequence>
<gene>
    <name evidence="1" type="ORF">A0128_13930</name>
</gene>
<organism evidence="1 2">
    <name type="scientific">Leptospira tipperaryensis</name>
    <dbReference type="NCBI Taxonomy" id="2564040"/>
    <lineage>
        <taxon>Bacteria</taxon>
        <taxon>Pseudomonadati</taxon>
        <taxon>Spirochaetota</taxon>
        <taxon>Spirochaetia</taxon>
        <taxon>Leptospirales</taxon>
        <taxon>Leptospiraceae</taxon>
        <taxon>Leptospira</taxon>
    </lineage>
</organism>